<evidence type="ECO:0000313" key="7">
    <source>
        <dbReference type="EMBL" id="KAJ4847074.1"/>
    </source>
</evidence>
<reference evidence="7" key="1">
    <citation type="submission" date="2022-02" db="EMBL/GenBank/DDBJ databases">
        <authorList>
            <person name="Henning P.M."/>
            <person name="McCubbin A.G."/>
            <person name="Shore J.S."/>
        </authorList>
    </citation>
    <scope>NUCLEOTIDE SEQUENCE</scope>
    <source>
        <strain evidence="7">F60SS</strain>
        <tissue evidence="7">Leaves</tissue>
    </source>
</reference>
<dbReference type="EC" id="2.4.1.115" evidence="3"/>
<dbReference type="PANTHER" id="PTHR48047:SF45">
    <property type="entry name" value="SCOPOLETIN GLUCOSYLTRANSFERASE-LIKE"/>
    <property type="match status" value="1"/>
</dbReference>
<sequence length="1403" mass="157631">MESNTITPQVEMFFFPFVGGGHQIPMIDIARVFASHGAKATIITTPNHSLSFQRSIHRDQNSGLPISIHALKLPDQLDIANTDMSATPSTDTSMLQEPLLSLLLDRKPDCIVHDVGSDLEPFIVPGLPDTIELTRSQLPMFARREPVGGISKWMRKPDVKSMGVMVNSFYELELDYADYFKNQMGNKAWLVGPVSLCNRNVEDKAERGQKTAIDEQAILTWLDSKEPNSVLYISFGSAARLAPEQLMEIAHGLEAANQPFVWVIGKIFKSTEKDQESQETWLPDGFEERMQEAKKGLIIRGWAPQLLILEHVSVGGFLTHCGWNSTLEGVSAGVPMITWPISAEQFISEKLITDVLKIGVKAGNMEWVSWETEPRAAVGRDKVETAVKRLMGGEEEALGMRRRARELGEKAKRAVEKGGSSFKNADALIQELKNMSSEVNQPHILFFPMMAHGHMIPVIDMAKVFASRGLKTTILTTPLNVPLFSKTIERARKNSSLEIHIKTIPFPTAEAGLPEGCENMDFVMSRELGWEMVIKLVMATTILQEPFEKILQECKPDCVVSDMYFHWTTDVAAKYGIPRLVFHGTSSFFLCVAECLRLYGQQIKVLPESEPFVMPNLPGDIEVTRNQIPEPEKLDPYGLGFKELYWKVKKSELVSYGVIVNSFYELEPVYADHYRKSLGRRAWHIGPLSLCNRNIEDKVIRGREASICEHECLSWLNSKEPNSVVYVSFGSFPIFSADQLKELAIGLEASRQQFIWVVNKNKRSEGEEEDWLPEGYEKRIEGRGLIIKGWAPQVLILDHEAVGAFVTHCGWNSTLEGITAGLPLVAWPLGGEQFFNEKMVTQMLKIGISIGVTKFREEVKSKTIQKAITRIIEGEEAEEMRNRAKALGEMARKAVEESGSSHSDLNALIEELKLHREINMGSEVNQPHILFFPMMAHSHMVPVVDMAKLFASRGLKTTIVTTPLNLSFLFKTIERARKNSSLEINIRTLYSNKTKADLAALPKGCENMDFIFSHELGWEMVIKLVGTTNFLQEPFEKILQECKPDYLVTDMFFPWKTDLAAKYGIPRFVFHGTSFFYLCVKECIRLYESELKLLQESQAYVMPDLPGDIEVTRDQIPEPGKLDAFGLEIVDLTRQMREAELVSHGVIVNSFYGLEQVYADHYMKSLGKKAWHIGPLSLCNRNIEDKALRGREAISCKQHQCLSWLNSKEPNSVVYVRFESTTDFGPAQLKEIALGLEASGQQFIWAVRKKDISEDWLPEGYEERIEGRGLLIKGWAPQVLILDHQAVGAFVTHCGWDSTLEGIAAGLPMVAWPLGGEQFFNEKMVTQVLKIGISIGVTKIGEEVESETIQKAITRIIEGEEAEGMRNKAKALGEMSREAVEEGGSSHSDLNSLVEALKLHCQI</sequence>
<keyword evidence="8" id="KW-1185">Reference proteome</keyword>
<dbReference type="SUPFAM" id="SSF53756">
    <property type="entry name" value="UDP-Glycosyltransferase/glycogen phosphorylase"/>
    <property type="match status" value="3"/>
</dbReference>
<accession>A0A9Q0GEC7</accession>
<comment type="similarity">
    <text evidence="2">Belongs to the UDP-glycosyltransferase family.</text>
</comment>
<dbReference type="Proteomes" id="UP001141552">
    <property type="component" value="Unassembled WGS sequence"/>
</dbReference>
<evidence type="ECO:0000256" key="2">
    <source>
        <dbReference type="ARBA" id="ARBA00009995"/>
    </source>
</evidence>
<dbReference type="EMBL" id="JAKUCV010001271">
    <property type="protein sequence ID" value="KAJ4847074.1"/>
    <property type="molecule type" value="Genomic_DNA"/>
</dbReference>
<dbReference type="InterPro" id="IPR035595">
    <property type="entry name" value="UDP_glycos_trans_CS"/>
</dbReference>
<keyword evidence="5" id="KW-0808">Transferase</keyword>
<evidence type="ECO:0000256" key="5">
    <source>
        <dbReference type="ARBA" id="ARBA00022679"/>
    </source>
</evidence>
<dbReference type="GO" id="GO:0047213">
    <property type="term" value="F:anthocyanidin 3-O-glucosyltransferase activity"/>
    <property type="evidence" value="ECO:0007669"/>
    <property type="project" value="UniProtKB-EC"/>
</dbReference>
<dbReference type="FunFam" id="3.40.50.2000:FF:000071">
    <property type="entry name" value="Glycosyltransferase"/>
    <property type="match status" value="1"/>
</dbReference>
<evidence type="ECO:0000313" key="8">
    <source>
        <dbReference type="Proteomes" id="UP001141552"/>
    </source>
</evidence>
<proteinExistence type="inferred from homology"/>
<dbReference type="PROSITE" id="PS00375">
    <property type="entry name" value="UDPGT"/>
    <property type="match status" value="3"/>
</dbReference>
<evidence type="ECO:0000256" key="6">
    <source>
        <dbReference type="ARBA" id="ARBA00047606"/>
    </source>
</evidence>
<name>A0A9Q0GEC7_9ROSI</name>
<keyword evidence="4" id="KW-0328">Glycosyltransferase</keyword>
<comment type="pathway">
    <text evidence="1">Pigment biosynthesis; anthocyanin biosynthesis.</text>
</comment>
<dbReference type="Pfam" id="PF00201">
    <property type="entry name" value="UDPGT"/>
    <property type="match status" value="3"/>
</dbReference>
<evidence type="ECO:0000256" key="4">
    <source>
        <dbReference type="ARBA" id="ARBA00022676"/>
    </source>
</evidence>
<dbReference type="PANTHER" id="PTHR48047">
    <property type="entry name" value="GLYCOSYLTRANSFERASE"/>
    <property type="match status" value="1"/>
</dbReference>
<dbReference type="Gene3D" id="3.40.50.2000">
    <property type="entry name" value="Glycogen Phosphorylase B"/>
    <property type="match status" value="6"/>
</dbReference>
<organism evidence="7 8">
    <name type="scientific">Turnera subulata</name>
    <dbReference type="NCBI Taxonomy" id="218843"/>
    <lineage>
        <taxon>Eukaryota</taxon>
        <taxon>Viridiplantae</taxon>
        <taxon>Streptophyta</taxon>
        <taxon>Embryophyta</taxon>
        <taxon>Tracheophyta</taxon>
        <taxon>Spermatophyta</taxon>
        <taxon>Magnoliopsida</taxon>
        <taxon>eudicotyledons</taxon>
        <taxon>Gunneridae</taxon>
        <taxon>Pentapetalae</taxon>
        <taxon>rosids</taxon>
        <taxon>fabids</taxon>
        <taxon>Malpighiales</taxon>
        <taxon>Passifloraceae</taxon>
        <taxon>Turnera</taxon>
    </lineage>
</organism>
<feature type="non-terminal residue" evidence="7">
    <location>
        <position position="1403"/>
    </location>
</feature>
<evidence type="ECO:0000256" key="1">
    <source>
        <dbReference type="ARBA" id="ARBA00004935"/>
    </source>
</evidence>
<dbReference type="OrthoDB" id="850740at2759"/>
<reference evidence="7" key="2">
    <citation type="journal article" date="2023" name="Plants (Basel)">
        <title>Annotation of the Turnera subulata (Passifloraceae) Draft Genome Reveals the S-Locus Evolved after the Divergence of Turneroideae from Passifloroideae in a Stepwise Manner.</title>
        <authorList>
            <person name="Henning P.M."/>
            <person name="Roalson E.H."/>
            <person name="Mir W."/>
            <person name="McCubbin A.G."/>
            <person name="Shore J.S."/>
        </authorList>
    </citation>
    <scope>NUCLEOTIDE SEQUENCE</scope>
    <source>
        <strain evidence="7">F60SS</strain>
    </source>
</reference>
<dbReference type="FunFam" id="3.40.50.2000:FF:000047">
    <property type="entry name" value="Glycosyltransferase"/>
    <property type="match status" value="3"/>
</dbReference>
<evidence type="ECO:0000256" key="3">
    <source>
        <dbReference type="ARBA" id="ARBA00012585"/>
    </source>
</evidence>
<comment type="catalytic activity">
    <reaction evidence="6">
        <text>an anthocyanidin + UDP-alpha-D-glucose + H(+) = an anthocyanidin 3-O-beta-D-glucoside + UDP</text>
        <dbReference type="Rhea" id="RHEA:20093"/>
        <dbReference type="ChEBI" id="CHEBI:15378"/>
        <dbReference type="ChEBI" id="CHEBI:16307"/>
        <dbReference type="ChEBI" id="CHEBI:58223"/>
        <dbReference type="ChEBI" id="CHEBI:58885"/>
        <dbReference type="ChEBI" id="CHEBI:143576"/>
        <dbReference type="EC" id="2.4.1.115"/>
    </reaction>
</comment>
<comment type="caution">
    <text evidence="7">The sequence shown here is derived from an EMBL/GenBank/DDBJ whole genome shotgun (WGS) entry which is preliminary data.</text>
</comment>
<protein>
    <recommendedName>
        <fullName evidence="3">anthocyanidin 3-O-glucosyltransferase</fullName>
        <ecNumber evidence="3">2.4.1.115</ecNumber>
    </recommendedName>
</protein>
<gene>
    <name evidence="7" type="ORF">Tsubulata_044155</name>
</gene>
<dbReference type="InterPro" id="IPR002213">
    <property type="entry name" value="UDP_glucos_trans"/>
</dbReference>
<dbReference type="CDD" id="cd03784">
    <property type="entry name" value="GT1_Gtf-like"/>
    <property type="match status" value="3"/>
</dbReference>